<proteinExistence type="predicted"/>
<name>A0A8H4LMY5_9HYPO</name>
<keyword evidence="1" id="KW-0560">Oxidoreductase</keyword>
<evidence type="ECO:0000256" key="1">
    <source>
        <dbReference type="ARBA" id="ARBA00023002"/>
    </source>
</evidence>
<evidence type="ECO:0000313" key="3">
    <source>
        <dbReference type="EMBL" id="KAF4470349.1"/>
    </source>
</evidence>
<keyword evidence="4" id="KW-1185">Reference proteome</keyword>
<dbReference type="SUPFAM" id="SSF51197">
    <property type="entry name" value="Clavaminate synthase-like"/>
    <property type="match status" value="1"/>
</dbReference>
<organism evidence="3 4">
    <name type="scientific">Fusarium albosuccineum</name>
    <dbReference type="NCBI Taxonomy" id="1237068"/>
    <lineage>
        <taxon>Eukaryota</taxon>
        <taxon>Fungi</taxon>
        <taxon>Dikarya</taxon>
        <taxon>Ascomycota</taxon>
        <taxon>Pezizomycotina</taxon>
        <taxon>Sordariomycetes</taxon>
        <taxon>Hypocreomycetidae</taxon>
        <taxon>Hypocreales</taxon>
        <taxon>Nectriaceae</taxon>
        <taxon>Fusarium</taxon>
        <taxon>Fusarium decemcellulare species complex</taxon>
    </lineage>
</organism>
<dbReference type="Pfam" id="PF02668">
    <property type="entry name" value="TauD"/>
    <property type="match status" value="1"/>
</dbReference>
<comment type="caution">
    <text evidence="3">The sequence shown here is derived from an EMBL/GenBank/DDBJ whole genome shotgun (WGS) entry which is preliminary data.</text>
</comment>
<dbReference type="GO" id="GO:0051213">
    <property type="term" value="F:dioxygenase activity"/>
    <property type="evidence" value="ECO:0007669"/>
    <property type="project" value="UniProtKB-KW"/>
</dbReference>
<evidence type="ECO:0000313" key="4">
    <source>
        <dbReference type="Proteomes" id="UP000554235"/>
    </source>
</evidence>
<sequence length="408" mass="46122">MAATTTQAPSFDYYSSKLFEITSTYKPNDADLEQPLPGFPSRYKGERVWTGSEIALKEDEWATVLSEQDQKHIVEALRHFQSLNLHPECLTAETFPLPQELHDRLRKISHDVYEGRGFGVLRGLRPETFTEEENVLVYGGLSSHVAPERGFQDVNRELVTCHVISEELRPGAEDQDLRPAFTNGKLAFHTDVGDILSLFAMDVSNNGGETMIVSSCHLYNEFAETRPDLLRELGENWVSFPSQDYYTDGTPLITNAPGDKLVFQYSRLPITGFRNKGANPTIPAPTQKRLEAMTLVEDLAWKNAFPLPTKRGDIAYINNFCIMHARNSFDLDTEGKPLPSRRHLVKMMFKDPELTWDLPESLGWYSQRVYGPNRDDGGRKEKWQLSIASDESLPDGRIWAGSGSFNNG</sequence>
<evidence type="ECO:0000259" key="2">
    <source>
        <dbReference type="Pfam" id="PF02668"/>
    </source>
</evidence>
<gene>
    <name evidence="3" type="ORF">FALBO_2750</name>
</gene>
<accession>A0A8H4LMY5</accession>
<feature type="domain" description="TauD/TfdA-like" evidence="2">
    <location>
        <begin position="90"/>
        <end position="347"/>
    </location>
</feature>
<dbReference type="Gene3D" id="3.60.130.10">
    <property type="entry name" value="Clavaminate synthase-like"/>
    <property type="match status" value="1"/>
</dbReference>
<dbReference type="PANTHER" id="PTHR10696:SF54">
    <property type="entry name" value="FAMILY OXIDOREDUCTASE, PUTATIVE (AFU_ORTHOLOGUE AFUA_4G13850)-RELATED"/>
    <property type="match status" value="1"/>
</dbReference>
<dbReference type="OrthoDB" id="272271at2759"/>
<dbReference type="InterPro" id="IPR003819">
    <property type="entry name" value="TauD/TfdA-like"/>
</dbReference>
<dbReference type="AlphaFoldDB" id="A0A8H4LMY5"/>
<dbReference type="InterPro" id="IPR050411">
    <property type="entry name" value="AlphaKG_dependent_hydroxylases"/>
</dbReference>
<dbReference type="InterPro" id="IPR042098">
    <property type="entry name" value="TauD-like_sf"/>
</dbReference>
<protein>
    <submittedName>
        <fullName evidence="3">Family taurine catabolism dioxygenase</fullName>
    </submittedName>
</protein>
<keyword evidence="3" id="KW-0223">Dioxygenase</keyword>
<dbReference type="Proteomes" id="UP000554235">
    <property type="component" value="Unassembled WGS sequence"/>
</dbReference>
<reference evidence="3 4" key="1">
    <citation type="submission" date="2020-01" db="EMBL/GenBank/DDBJ databases">
        <title>Identification and distribution of gene clusters putatively required for synthesis of sphingolipid metabolism inhibitors in phylogenetically diverse species of the filamentous fungus Fusarium.</title>
        <authorList>
            <person name="Kim H.-S."/>
            <person name="Busman M."/>
            <person name="Brown D.W."/>
            <person name="Divon H."/>
            <person name="Uhlig S."/>
            <person name="Proctor R.H."/>
        </authorList>
    </citation>
    <scope>NUCLEOTIDE SEQUENCE [LARGE SCALE GENOMIC DNA]</scope>
    <source>
        <strain evidence="3 4">NRRL 20459</strain>
    </source>
</reference>
<dbReference type="EMBL" id="JAADYS010000364">
    <property type="protein sequence ID" value="KAF4470349.1"/>
    <property type="molecule type" value="Genomic_DNA"/>
</dbReference>
<dbReference type="PANTHER" id="PTHR10696">
    <property type="entry name" value="GAMMA-BUTYROBETAINE HYDROXYLASE-RELATED"/>
    <property type="match status" value="1"/>
</dbReference>